<feature type="transmembrane region" description="Helical" evidence="7">
    <location>
        <begin position="164"/>
        <end position="183"/>
    </location>
</feature>
<evidence type="ECO:0000256" key="4">
    <source>
        <dbReference type="ARBA" id="ARBA00022692"/>
    </source>
</evidence>
<feature type="domain" description="Major facilitator superfamily (MFS) profile" evidence="8">
    <location>
        <begin position="1"/>
        <end position="395"/>
    </location>
</feature>
<dbReference type="PRINTS" id="PR01988">
    <property type="entry name" value="EXPORTERBACE"/>
</dbReference>
<protein>
    <submittedName>
        <fullName evidence="9">MFS transporter</fullName>
    </submittedName>
</protein>
<keyword evidence="2" id="KW-0813">Transport</keyword>
<keyword evidence="10" id="KW-1185">Reference proteome</keyword>
<dbReference type="Pfam" id="PF05977">
    <property type="entry name" value="MFS_3"/>
    <property type="match status" value="1"/>
</dbReference>
<name>A0ABY7JUF5_9ACTN</name>
<feature type="transmembrane region" description="Helical" evidence="7">
    <location>
        <begin position="221"/>
        <end position="246"/>
    </location>
</feature>
<gene>
    <name evidence="9" type="ORF">M6B22_12330</name>
</gene>
<feature type="transmembrane region" description="Helical" evidence="7">
    <location>
        <begin position="305"/>
        <end position="325"/>
    </location>
</feature>
<feature type="transmembrane region" description="Helical" evidence="7">
    <location>
        <begin position="39"/>
        <end position="64"/>
    </location>
</feature>
<dbReference type="InterPro" id="IPR022324">
    <property type="entry name" value="Bacilysin_exporter_BacE_put"/>
</dbReference>
<dbReference type="PANTHER" id="PTHR23513">
    <property type="entry name" value="INTEGRAL MEMBRANE EFFLUX PROTEIN-RELATED"/>
    <property type="match status" value="1"/>
</dbReference>
<feature type="transmembrane region" description="Helical" evidence="7">
    <location>
        <begin position="136"/>
        <end position="158"/>
    </location>
</feature>
<dbReference type="InterPro" id="IPR020846">
    <property type="entry name" value="MFS_dom"/>
</dbReference>
<evidence type="ECO:0000256" key="6">
    <source>
        <dbReference type="ARBA" id="ARBA00023136"/>
    </source>
</evidence>
<dbReference type="RefSeq" id="WP_269441841.1">
    <property type="nucleotide sequence ID" value="NZ_CP097463.1"/>
</dbReference>
<dbReference type="Proteomes" id="UP001164693">
    <property type="component" value="Chromosome"/>
</dbReference>
<organism evidence="9 10">
    <name type="scientific">Jatrophihabitans cynanchi</name>
    <dbReference type="NCBI Taxonomy" id="2944128"/>
    <lineage>
        <taxon>Bacteria</taxon>
        <taxon>Bacillati</taxon>
        <taxon>Actinomycetota</taxon>
        <taxon>Actinomycetes</taxon>
        <taxon>Jatrophihabitantales</taxon>
        <taxon>Jatrophihabitantaceae</taxon>
        <taxon>Jatrophihabitans</taxon>
    </lineage>
</organism>
<dbReference type="InterPro" id="IPR036259">
    <property type="entry name" value="MFS_trans_sf"/>
</dbReference>
<dbReference type="PANTHER" id="PTHR23513:SF9">
    <property type="entry name" value="ENTEROBACTIN EXPORTER ENTS"/>
    <property type="match status" value="1"/>
</dbReference>
<accession>A0ABY7JUF5</accession>
<dbReference type="PROSITE" id="PS50850">
    <property type="entry name" value="MFS"/>
    <property type="match status" value="1"/>
</dbReference>
<evidence type="ECO:0000259" key="8">
    <source>
        <dbReference type="PROSITE" id="PS50850"/>
    </source>
</evidence>
<proteinExistence type="predicted"/>
<dbReference type="InterPro" id="IPR010290">
    <property type="entry name" value="TM_effector"/>
</dbReference>
<evidence type="ECO:0000256" key="2">
    <source>
        <dbReference type="ARBA" id="ARBA00022448"/>
    </source>
</evidence>
<keyword evidence="6 7" id="KW-0472">Membrane</keyword>
<feature type="transmembrane region" description="Helical" evidence="7">
    <location>
        <begin position="337"/>
        <end position="360"/>
    </location>
</feature>
<evidence type="ECO:0000256" key="1">
    <source>
        <dbReference type="ARBA" id="ARBA00004429"/>
    </source>
</evidence>
<feature type="transmembrane region" description="Helical" evidence="7">
    <location>
        <begin position="282"/>
        <end position="299"/>
    </location>
</feature>
<comment type="subcellular location">
    <subcellularLocation>
        <location evidence="1">Cell inner membrane</location>
        <topology evidence="1">Multi-pass membrane protein</topology>
    </subcellularLocation>
</comment>
<evidence type="ECO:0000313" key="10">
    <source>
        <dbReference type="Proteomes" id="UP001164693"/>
    </source>
</evidence>
<reference evidence="9" key="1">
    <citation type="submission" date="2022-05" db="EMBL/GenBank/DDBJ databases">
        <title>Jatrophihabitans sp. SB3-54 whole genome sequence.</title>
        <authorList>
            <person name="Suh M.K."/>
            <person name="Eom M.K."/>
            <person name="Kim J.S."/>
            <person name="Kim H.S."/>
            <person name="Do H.E."/>
            <person name="Shin Y.K."/>
            <person name="Lee J.-S."/>
        </authorList>
    </citation>
    <scope>NUCLEOTIDE SEQUENCE</scope>
    <source>
        <strain evidence="9">SB3-54</strain>
    </source>
</reference>
<evidence type="ECO:0000256" key="3">
    <source>
        <dbReference type="ARBA" id="ARBA00022475"/>
    </source>
</evidence>
<dbReference type="EMBL" id="CP097463">
    <property type="protein sequence ID" value="WAX55333.1"/>
    <property type="molecule type" value="Genomic_DNA"/>
</dbReference>
<evidence type="ECO:0000313" key="9">
    <source>
        <dbReference type="EMBL" id="WAX55333.1"/>
    </source>
</evidence>
<feature type="transmembrane region" description="Helical" evidence="7">
    <location>
        <begin position="12"/>
        <end position="33"/>
    </location>
</feature>
<sequence length="400" mass="40734">MLDSPNFRRLMAALAVSQLGDWLYNAALLAFVYERTHSAGWLSATTVARVLPIVLLGPAAGLLGDRFDRRLVMIASDVARVGAMLGLVAVAHYGLAVWLVPALAAFATAAASPYPPCVAASLPRLLPREQLPAANALRAAIGPLAIITGPVLGAGVLAVAGAGWAFGINALTFAASALLVLAVPDRSAFRPTPGSEQQPGLWAAVTLGARELLRRPDASRLVGADILCSLCYGMQTVALVAISVRLGWHESGYGLLLAAIGAGGLLGTGIAPRALRRFSRGAVLSLALLAVAVSLPLMASLPSPVAVLLASLASGAGSLIVEVGAETVLQEQLPDEVFARAYGFAFPASIGGIALGAAIVAPLVALLGRTGALALAGALVAGYALWLHGARAYSRPLVAH</sequence>
<keyword evidence="4 7" id="KW-0812">Transmembrane</keyword>
<evidence type="ECO:0000256" key="5">
    <source>
        <dbReference type="ARBA" id="ARBA00022989"/>
    </source>
</evidence>
<keyword evidence="3" id="KW-1003">Cell membrane</keyword>
<keyword evidence="5 7" id="KW-1133">Transmembrane helix</keyword>
<dbReference type="CDD" id="cd06173">
    <property type="entry name" value="MFS_MefA_like"/>
    <property type="match status" value="1"/>
</dbReference>
<dbReference type="SUPFAM" id="SSF103473">
    <property type="entry name" value="MFS general substrate transporter"/>
    <property type="match status" value="1"/>
</dbReference>
<dbReference type="Gene3D" id="1.20.1250.20">
    <property type="entry name" value="MFS general substrate transporter like domains"/>
    <property type="match status" value="1"/>
</dbReference>
<feature type="transmembrane region" description="Helical" evidence="7">
    <location>
        <begin position="252"/>
        <end position="270"/>
    </location>
</feature>
<feature type="transmembrane region" description="Helical" evidence="7">
    <location>
        <begin position="366"/>
        <end position="386"/>
    </location>
</feature>
<evidence type="ECO:0000256" key="7">
    <source>
        <dbReference type="SAM" id="Phobius"/>
    </source>
</evidence>